<evidence type="ECO:0000259" key="2">
    <source>
        <dbReference type="Pfam" id="PF08240"/>
    </source>
</evidence>
<comment type="caution">
    <text evidence="3">The sequence shown here is derived from an EMBL/GenBank/DDBJ whole genome shotgun (WGS) entry which is preliminary data.</text>
</comment>
<dbReference type="Gene3D" id="3.90.180.10">
    <property type="entry name" value="Medium-chain alcohol dehydrogenases, catalytic domain"/>
    <property type="match status" value="1"/>
</dbReference>
<organism evidence="3 4">
    <name type="scientific">Lasiosphaeria ovina</name>
    <dbReference type="NCBI Taxonomy" id="92902"/>
    <lineage>
        <taxon>Eukaryota</taxon>
        <taxon>Fungi</taxon>
        <taxon>Dikarya</taxon>
        <taxon>Ascomycota</taxon>
        <taxon>Pezizomycotina</taxon>
        <taxon>Sordariomycetes</taxon>
        <taxon>Sordariomycetidae</taxon>
        <taxon>Sordariales</taxon>
        <taxon>Lasiosphaeriaceae</taxon>
        <taxon>Lasiosphaeria</taxon>
    </lineage>
</organism>
<name>A0AAE0JU16_9PEZI</name>
<dbReference type="SUPFAM" id="SSF50129">
    <property type="entry name" value="GroES-like"/>
    <property type="match status" value="1"/>
</dbReference>
<sequence>MSERFQKTQGFIESISNLTRIPQDINSPTYRNNGCLATIHVRVAVDGRKAHHRRKSGLRAGFATSPHSLSSPSPKHNTLIKVLRVSLNQQDYKLPAIPLVALFSPLPAVPATDFVERVVATTRDGDFAPGDLVVGKRSTPSQHGFLAEYVIVGPGDACIKVGEAAVLDSGATKDDILDALASIVKTVE</sequence>
<evidence type="ECO:0000313" key="3">
    <source>
        <dbReference type="EMBL" id="KAK3361106.1"/>
    </source>
</evidence>
<dbReference type="AlphaFoldDB" id="A0AAE0JU16"/>
<accession>A0AAE0JU16</accession>
<dbReference type="Pfam" id="PF08240">
    <property type="entry name" value="ADH_N"/>
    <property type="match status" value="1"/>
</dbReference>
<evidence type="ECO:0000313" key="4">
    <source>
        <dbReference type="Proteomes" id="UP001287356"/>
    </source>
</evidence>
<evidence type="ECO:0000256" key="1">
    <source>
        <dbReference type="SAM" id="MobiDB-lite"/>
    </source>
</evidence>
<gene>
    <name evidence="3" type="ORF">B0T24DRAFT_691775</name>
</gene>
<protein>
    <recommendedName>
        <fullName evidence="2">Alcohol dehydrogenase-like N-terminal domain-containing protein</fullName>
    </recommendedName>
</protein>
<proteinExistence type="predicted"/>
<feature type="region of interest" description="Disordered" evidence="1">
    <location>
        <begin position="54"/>
        <end position="73"/>
    </location>
</feature>
<keyword evidence="4" id="KW-1185">Reference proteome</keyword>
<reference evidence="3" key="1">
    <citation type="journal article" date="2023" name="Mol. Phylogenet. Evol.">
        <title>Genome-scale phylogeny and comparative genomics of the fungal order Sordariales.</title>
        <authorList>
            <person name="Hensen N."/>
            <person name="Bonometti L."/>
            <person name="Westerberg I."/>
            <person name="Brannstrom I.O."/>
            <person name="Guillou S."/>
            <person name="Cros-Aarteil S."/>
            <person name="Calhoun S."/>
            <person name="Haridas S."/>
            <person name="Kuo A."/>
            <person name="Mondo S."/>
            <person name="Pangilinan J."/>
            <person name="Riley R."/>
            <person name="LaButti K."/>
            <person name="Andreopoulos B."/>
            <person name="Lipzen A."/>
            <person name="Chen C."/>
            <person name="Yan M."/>
            <person name="Daum C."/>
            <person name="Ng V."/>
            <person name="Clum A."/>
            <person name="Steindorff A."/>
            <person name="Ohm R.A."/>
            <person name="Martin F."/>
            <person name="Silar P."/>
            <person name="Natvig D.O."/>
            <person name="Lalanne C."/>
            <person name="Gautier V."/>
            <person name="Ament-Velasquez S.L."/>
            <person name="Kruys A."/>
            <person name="Hutchinson M.I."/>
            <person name="Powell A.J."/>
            <person name="Barry K."/>
            <person name="Miller A.N."/>
            <person name="Grigoriev I.V."/>
            <person name="Debuchy R."/>
            <person name="Gladieux P."/>
            <person name="Hiltunen Thoren M."/>
            <person name="Johannesson H."/>
        </authorList>
    </citation>
    <scope>NUCLEOTIDE SEQUENCE</scope>
    <source>
        <strain evidence="3">CBS 958.72</strain>
    </source>
</reference>
<dbReference type="Proteomes" id="UP001287356">
    <property type="component" value="Unassembled WGS sequence"/>
</dbReference>
<dbReference type="EMBL" id="JAULSN010000012">
    <property type="protein sequence ID" value="KAK3361106.1"/>
    <property type="molecule type" value="Genomic_DNA"/>
</dbReference>
<reference evidence="3" key="2">
    <citation type="submission" date="2023-06" db="EMBL/GenBank/DDBJ databases">
        <authorList>
            <consortium name="Lawrence Berkeley National Laboratory"/>
            <person name="Haridas S."/>
            <person name="Hensen N."/>
            <person name="Bonometti L."/>
            <person name="Westerberg I."/>
            <person name="Brannstrom I.O."/>
            <person name="Guillou S."/>
            <person name="Cros-Aarteil S."/>
            <person name="Calhoun S."/>
            <person name="Kuo A."/>
            <person name="Mondo S."/>
            <person name="Pangilinan J."/>
            <person name="Riley R."/>
            <person name="Labutti K."/>
            <person name="Andreopoulos B."/>
            <person name="Lipzen A."/>
            <person name="Chen C."/>
            <person name="Yanf M."/>
            <person name="Daum C."/>
            <person name="Ng V."/>
            <person name="Clum A."/>
            <person name="Steindorff A."/>
            <person name="Ohm R."/>
            <person name="Martin F."/>
            <person name="Silar P."/>
            <person name="Natvig D."/>
            <person name="Lalanne C."/>
            <person name="Gautier V."/>
            <person name="Ament-Velasquez S.L."/>
            <person name="Kruys A."/>
            <person name="Hutchinson M.I."/>
            <person name="Powell A.J."/>
            <person name="Barry K."/>
            <person name="Miller A.N."/>
            <person name="Grigoriev I.V."/>
            <person name="Debuchy R."/>
            <person name="Gladieux P."/>
            <person name="Thoren M.H."/>
            <person name="Johannesson H."/>
        </authorList>
    </citation>
    <scope>NUCLEOTIDE SEQUENCE</scope>
    <source>
        <strain evidence="3">CBS 958.72</strain>
    </source>
</reference>
<dbReference type="InterPro" id="IPR013154">
    <property type="entry name" value="ADH-like_N"/>
</dbReference>
<feature type="domain" description="Alcohol dehydrogenase-like N-terminal" evidence="2">
    <location>
        <begin position="76"/>
        <end position="161"/>
    </location>
</feature>
<dbReference type="InterPro" id="IPR011032">
    <property type="entry name" value="GroES-like_sf"/>
</dbReference>